<evidence type="ECO:0000256" key="1">
    <source>
        <dbReference type="ARBA" id="ARBA00023125"/>
    </source>
</evidence>
<dbReference type="Pfam" id="PF00216">
    <property type="entry name" value="Bac_DNA_binding"/>
    <property type="match status" value="1"/>
</dbReference>
<dbReference type="InterPro" id="IPR010992">
    <property type="entry name" value="IHF-like_DNA-bd_dom_sf"/>
</dbReference>
<sequence length="92" mass="10092">MTKDDLVTEVVKSCKGDDLSKRLVSDVIDATFASIGKSIKKDKRFSYPAFGTFTIRNRKARKGRNPQTGAEIKIKASKTVGFKPAPTLKSSL</sequence>
<dbReference type="SUPFAM" id="SSF47729">
    <property type="entry name" value="IHF-like DNA-binding proteins"/>
    <property type="match status" value="1"/>
</dbReference>
<proteinExistence type="predicted"/>
<dbReference type="GO" id="GO:0005829">
    <property type="term" value="C:cytosol"/>
    <property type="evidence" value="ECO:0007669"/>
    <property type="project" value="TreeGrafter"/>
</dbReference>
<organism evidence="2">
    <name type="scientific">marine metagenome</name>
    <dbReference type="NCBI Taxonomy" id="408172"/>
    <lineage>
        <taxon>unclassified sequences</taxon>
        <taxon>metagenomes</taxon>
        <taxon>ecological metagenomes</taxon>
    </lineage>
</organism>
<name>A0A382FA12_9ZZZZ</name>
<dbReference type="PRINTS" id="PR01727">
    <property type="entry name" value="DNABINDINGHU"/>
</dbReference>
<gene>
    <name evidence="2" type="ORF">METZ01_LOCUS212644</name>
</gene>
<protein>
    <recommendedName>
        <fullName evidence="3">Integration host factor</fullName>
    </recommendedName>
</protein>
<accession>A0A382FA12</accession>
<dbReference type="CDD" id="cd13831">
    <property type="entry name" value="HU"/>
    <property type="match status" value="1"/>
</dbReference>
<dbReference type="PANTHER" id="PTHR33175:SF3">
    <property type="entry name" value="DNA-BINDING PROTEIN HU-BETA"/>
    <property type="match status" value="1"/>
</dbReference>
<reference evidence="2" key="1">
    <citation type="submission" date="2018-05" db="EMBL/GenBank/DDBJ databases">
        <authorList>
            <person name="Lanie J.A."/>
            <person name="Ng W.-L."/>
            <person name="Kazmierczak K.M."/>
            <person name="Andrzejewski T.M."/>
            <person name="Davidsen T.M."/>
            <person name="Wayne K.J."/>
            <person name="Tettelin H."/>
            <person name="Glass J.I."/>
            <person name="Rusch D."/>
            <person name="Podicherti R."/>
            <person name="Tsui H.-C.T."/>
            <person name="Winkler M.E."/>
        </authorList>
    </citation>
    <scope>NUCLEOTIDE SEQUENCE</scope>
</reference>
<dbReference type="AlphaFoldDB" id="A0A382FA12"/>
<dbReference type="GO" id="GO:0003677">
    <property type="term" value="F:DNA binding"/>
    <property type="evidence" value="ECO:0007669"/>
    <property type="project" value="UniProtKB-KW"/>
</dbReference>
<dbReference type="GO" id="GO:0030527">
    <property type="term" value="F:structural constituent of chromatin"/>
    <property type="evidence" value="ECO:0007669"/>
    <property type="project" value="InterPro"/>
</dbReference>
<dbReference type="PANTHER" id="PTHR33175">
    <property type="entry name" value="DNA-BINDING PROTEIN HU"/>
    <property type="match status" value="1"/>
</dbReference>
<dbReference type="EMBL" id="UINC01048798">
    <property type="protein sequence ID" value="SVB59790.1"/>
    <property type="molecule type" value="Genomic_DNA"/>
</dbReference>
<evidence type="ECO:0008006" key="3">
    <source>
        <dbReference type="Google" id="ProtNLM"/>
    </source>
</evidence>
<keyword evidence="1" id="KW-0238">DNA-binding</keyword>
<evidence type="ECO:0000313" key="2">
    <source>
        <dbReference type="EMBL" id="SVB59790.1"/>
    </source>
</evidence>
<dbReference type="InterPro" id="IPR000119">
    <property type="entry name" value="Hist_DNA-bd"/>
</dbReference>
<dbReference type="SMART" id="SM00411">
    <property type="entry name" value="BHL"/>
    <property type="match status" value="1"/>
</dbReference>
<dbReference type="Gene3D" id="4.10.520.10">
    <property type="entry name" value="IHF-like DNA-binding proteins"/>
    <property type="match status" value="1"/>
</dbReference>